<dbReference type="Gene3D" id="2.10.210.10">
    <property type="entry name" value="Cytochrome Bc1 Complex, Chain I"/>
    <property type="match status" value="1"/>
</dbReference>
<keyword evidence="6" id="KW-1133">Transmembrane helix</keyword>
<keyword evidence="11" id="KW-0249">Electron transport</keyword>
<comment type="miscellaneous">
    <text evidence="11">The Rieske protein is a high potential 2Fe-2S protein.</text>
</comment>
<keyword evidence="8" id="KW-0411">Iron-sulfur</keyword>
<feature type="domain" description="Rieske" evidence="13">
    <location>
        <begin position="203"/>
        <end position="271"/>
    </location>
</feature>
<evidence type="ECO:0000256" key="4">
    <source>
        <dbReference type="ARBA" id="ARBA00022714"/>
    </source>
</evidence>
<dbReference type="EMBL" id="GGNE01000452">
    <property type="protein sequence ID" value="MIC88993.1"/>
    <property type="molecule type" value="Transcribed_RNA"/>
</dbReference>
<dbReference type="SUPFAM" id="SSF50022">
    <property type="entry name" value="ISP domain"/>
    <property type="match status" value="1"/>
</dbReference>
<comment type="catalytic activity">
    <reaction evidence="11">
        <text>a quinol + 2 Fe(III)-[cytochrome c](out) = a quinone + 2 Fe(II)-[cytochrome c](out) + 2 H(+)(out)</text>
        <dbReference type="Rhea" id="RHEA:11484"/>
        <dbReference type="Rhea" id="RHEA-COMP:10350"/>
        <dbReference type="Rhea" id="RHEA-COMP:14399"/>
        <dbReference type="ChEBI" id="CHEBI:15378"/>
        <dbReference type="ChEBI" id="CHEBI:24646"/>
        <dbReference type="ChEBI" id="CHEBI:29033"/>
        <dbReference type="ChEBI" id="CHEBI:29034"/>
        <dbReference type="ChEBI" id="CHEBI:132124"/>
        <dbReference type="EC" id="7.1.1.8"/>
    </reaction>
</comment>
<dbReference type="PANTHER" id="PTHR10134">
    <property type="entry name" value="CYTOCHROME B-C1 COMPLEX SUBUNIT RIESKE, MITOCHONDRIAL"/>
    <property type="match status" value="1"/>
</dbReference>
<accession>A0A4D5RA44</accession>
<keyword evidence="3" id="KW-0812">Transmembrane</keyword>
<organism evidence="14">
    <name type="scientific">Scolopendra viridis</name>
    <name type="common">Giant centipede</name>
    <dbReference type="NCBI Taxonomy" id="118503"/>
    <lineage>
        <taxon>Eukaryota</taxon>
        <taxon>Metazoa</taxon>
        <taxon>Ecdysozoa</taxon>
        <taxon>Arthropoda</taxon>
        <taxon>Myriapoda</taxon>
        <taxon>Chilopoda</taxon>
        <taxon>Pleurostigmophora</taxon>
        <taxon>Scolopendromorpha</taxon>
        <taxon>Scolopendridae</taxon>
        <taxon>Scolopendra</taxon>
    </lineage>
</organism>
<keyword evidence="4" id="KW-0001">2Fe-2S</keyword>
<sequence length="273" mass="29870">MNTFLSRSVNLSNHLKATSQAIASHTKGLIPAVIVTEEKIEVPPPYEKHTNYSLNKSLLTSQLRVTSSIFGPHQIRHAHTDIKYPDFTLERKDVTKDTTVSSKDSEGGRRAFTYLVAAGAGVAGAYTAKGLVTMFVSSMSASADVLAMAKIEVKLTDIPEGKNMTFKWRGKPLFVRHRTQQEIDAEASVDLSVLRDPQPDSERATRPQWLILLGVCTHLGCVPIANAGDFGGYYCPCHGSHYDASGRIRKGPAPLNLEIPIHEFVDDDLLVVG</sequence>
<dbReference type="InterPro" id="IPR036922">
    <property type="entry name" value="Rieske_2Fe-2S_sf"/>
</dbReference>
<dbReference type="InterPro" id="IPR014349">
    <property type="entry name" value="Rieske_Fe-S_prot"/>
</dbReference>
<evidence type="ECO:0000259" key="13">
    <source>
        <dbReference type="PROSITE" id="PS51296"/>
    </source>
</evidence>
<dbReference type="GO" id="GO:0005743">
    <property type="term" value="C:mitochondrial inner membrane"/>
    <property type="evidence" value="ECO:0007669"/>
    <property type="project" value="UniProtKB-SubCell"/>
</dbReference>
<evidence type="ECO:0000256" key="7">
    <source>
        <dbReference type="ARBA" id="ARBA00023004"/>
    </source>
</evidence>
<dbReference type="Pfam" id="PF00355">
    <property type="entry name" value="Rieske"/>
    <property type="match status" value="1"/>
</dbReference>
<dbReference type="GO" id="GO:0051537">
    <property type="term" value="F:2 iron, 2 sulfur cluster binding"/>
    <property type="evidence" value="ECO:0007669"/>
    <property type="project" value="UniProtKB-KW"/>
</dbReference>
<dbReference type="InterPro" id="IPR006317">
    <property type="entry name" value="Ubiquinol_cyt_c_Rdtase_Fe-S-su"/>
</dbReference>
<comment type="cofactor">
    <cofactor evidence="11">
        <name>[2Fe-2S] cluster</name>
        <dbReference type="ChEBI" id="CHEBI:190135"/>
    </cofactor>
    <text evidence="11">Binds 1 [2Fe-2S] cluster per subunit.</text>
</comment>
<dbReference type="NCBIfam" id="TIGR01416">
    <property type="entry name" value="Rieske_proteo"/>
    <property type="match status" value="1"/>
</dbReference>
<keyword evidence="9" id="KW-0472">Membrane</keyword>
<dbReference type="Gene3D" id="1.20.5.270">
    <property type="entry name" value="Ubiquinol cytochrome reductase, transmembrane domain"/>
    <property type="match status" value="1"/>
</dbReference>
<comment type="subcellular location">
    <subcellularLocation>
        <location evidence="1">Membrane</location>
        <topology evidence="1">Single-pass membrane protein</topology>
    </subcellularLocation>
    <subcellularLocation>
        <location evidence="12">Mitochondrion inner membrane</location>
    </subcellularLocation>
</comment>
<dbReference type="InterPro" id="IPR037008">
    <property type="entry name" value="bc1_Rieske_TM_sf"/>
</dbReference>
<dbReference type="InterPro" id="IPR005805">
    <property type="entry name" value="Rieske_Fe-S_prot_C"/>
</dbReference>
<dbReference type="InterPro" id="IPR017941">
    <property type="entry name" value="Rieske_2Fe-2S"/>
</dbReference>
<keyword evidence="7" id="KW-0408">Iron</keyword>
<proteinExistence type="inferred from homology"/>
<evidence type="ECO:0000256" key="6">
    <source>
        <dbReference type="ARBA" id="ARBA00022989"/>
    </source>
</evidence>
<evidence type="ECO:0000313" key="14">
    <source>
        <dbReference type="EMBL" id="MIC88993.1"/>
    </source>
</evidence>
<dbReference type="AlphaFoldDB" id="A0A4D5RA44"/>
<evidence type="ECO:0000256" key="1">
    <source>
        <dbReference type="ARBA" id="ARBA00004167"/>
    </source>
</evidence>
<name>A0A4D5RA44_SCOVI</name>
<evidence type="ECO:0000256" key="10">
    <source>
        <dbReference type="ARBA" id="ARBA00023157"/>
    </source>
</evidence>
<dbReference type="Pfam" id="PF09165">
    <property type="entry name" value="Ubiq-Cytc-red_N"/>
    <property type="match status" value="1"/>
</dbReference>
<dbReference type="EC" id="7.1.1.8" evidence="11"/>
<evidence type="ECO:0000256" key="2">
    <source>
        <dbReference type="ARBA" id="ARBA00010651"/>
    </source>
</evidence>
<dbReference type="Pfam" id="PF02921">
    <property type="entry name" value="UCR_TM"/>
    <property type="match status" value="1"/>
</dbReference>
<keyword evidence="11" id="KW-0813">Transport</keyword>
<dbReference type="PRINTS" id="PR00162">
    <property type="entry name" value="RIESKE"/>
</dbReference>
<keyword evidence="12" id="KW-0679">Respiratory chain</keyword>
<keyword evidence="10" id="KW-1015">Disulfide bond</keyword>
<dbReference type="CDD" id="cd03470">
    <property type="entry name" value="Rieske_cytochrome_bc1"/>
    <property type="match status" value="1"/>
</dbReference>
<dbReference type="Gene3D" id="2.102.10.10">
    <property type="entry name" value="Rieske [2Fe-2S] iron-sulphur domain"/>
    <property type="match status" value="1"/>
</dbReference>
<evidence type="ECO:0000256" key="8">
    <source>
        <dbReference type="ARBA" id="ARBA00023014"/>
    </source>
</evidence>
<evidence type="ECO:0000256" key="12">
    <source>
        <dbReference type="RuleBase" id="RU004495"/>
    </source>
</evidence>
<dbReference type="InterPro" id="IPR004192">
    <property type="entry name" value="Rieske_TM"/>
</dbReference>
<comment type="similarity">
    <text evidence="2">Belongs to the Rieske iron-sulfur protein family.</text>
</comment>
<dbReference type="GO" id="GO:0046872">
    <property type="term" value="F:metal ion binding"/>
    <property type="evidence" value="ECO:0007669"/>
    <property type="project" value="UniProtKB-KW"/>
</dbReference>
<evidence type="ECO:0000256" key="11">
    <source>
        <dbReference type="RuleBase" id="RU004494"/>
    </source>
</evidence>
<dbReference type="FunFam" id="2.102.10.10:FF:000001">
    <property type="entry name" value="Cytochrome b-c1 complex subunit Rieske, mitochondrial"/>
    <property type="match status" value="1"/>
</dbReference>
<dbReference type="InterPro" id="IPR015248">
    <property type="entry name" value="UQCRFS1_N"/>
</dbReference>
<dbReference type="GO" id="GO:0008121">
    <property type="term" value="F:quinol-cytochrome-c reductase activity"/>
    <property type="evidence" value="ECO:0007669"/>
    <property type="project" value="UniProtKB-EC"/>
</dbReference>
<keyword evidence="5" id="KW-0479">Metal-binding</keyword>
<evidence type="ECO:0000256" key="9">
    <source>
        <dbReference type="ARBA" id="ARBA00023136"/>
    </source>
</evidence>
<reference evidence="14" key="1">
    <citation type="journal article" date="2018" name="Toxicon">
        <title>Venom-gland transcriptomics and venom proteomics of the giant Florida blue centipede, Scolopendra viridis.</title>
        <authorList>
            <person name="Ward M.J."/>
            <person name="Rokyta D.R."/>
        </authorList>
    </citation>
    <scope>NUCLEOTIDE SEQUENCE</scope>
    <source>
        <tissue evidence="14">Venom gland</tissue>
    </source>
</reference>
<dbReference type="PROSITE" id="PS51296">
    <property type="entry name" value="RIESKE"/>
    <property type="match status" value="1"/>
</dbReference>
<evidence type="ECO:0000256" key="3">
    <source>
        <dbReference type="ARBA" id="ARBA00022692"/>
    </source>
</evidence>
<protein>
    <recommendedName>
        <fullName evidence="11">Cytochrome b-c1 complex subunit Rieske, mitochondrial</fullName>
        <ecNumber evidence="11">7.1.1.8</ecNumber>
    </recommendedName>
</protein>
<dbReference type="SUPFAM" id="SSF81502">
    <property type="entry name" value="ISP transmembrane anchor"/>
    <property type="match status" value="1"/>
</dbReference>
<keyword evidence="12" id="KW-0496">Mitochondrion</keyword>
<evidence type="ECO:0000256" key="5">
    <source>
        <dbReference type="ARBA" id="ARBA00022723"/>
    </source>
</evidence>